<evidence type="ECO:0000256" key="4">
    <source>
        <dbReference type="RuleBase" id="RU367047"/>
    </source>
</evidence>
<organism evidence="6 7">
    <name type="scientific">Hevea brasiliensis</name>
    <name type="common">Para rubber tree</name>
    <name type="synonym">Siphonia brasiliensis</name>
    <dbReference type="NCBI Taxonomy" id="3981"/>
    <lineage>
        <taxon>Eukaryota</taxon>
        <taxon>Viridiplantae</taxon>
        <taxon>Streptophyta</taxon>
        <taxon>Embryophyta</taxon>
        <taxon>Tracheophyta</taxon>
        <taxon>Spermatophyta</taxon>
        <taxon>Magnoliopsida</taxon>
        <taxon>eudicotyledons</taxon>
        <taxon>Gunneridae</taxon>
        <taxon>Pentapetalae</taxon>
        <taxon>rosids</taxon>
        <taxon>fabids</taxon>
        <taxon>Malpighiales</taxon>
        <taxon>Euphorbiaceae</taxon>
        <taxon>Crotonoideae</taxon>
        <taxon>Micrandreae</taxon>
        <taxon>Hevea</taxon>
    </lineage>
</organism>
<dbReference type="PANTHER" id="PTHR31916">
    <property type="match status" value="1"/>
</dbReference>
<dbReference type="InterPro" id="IPR024746">
    <property type="entry name" value="Glyco_hydro_100"/>
</dbReference>
<feature type="region of interest" description="Disordered" evidence="5">
    <location>
        <begin position="17"/>
        <end position="63"/>
    </location>
</feature>
<dbReference type="GO" id="GO:0004575">
    <property type="term" value="F:sucrose alpha-glucosidase activity"/>
    <property type="evidence" value="ECO:0007669"/>
    <property type="project" value="TreeGrafter"/>
</dbReference>
<feature type="compositionally biased region" description="Polar residues" evidence="5">
    <location>
        <begin position="17"/>
        <end position="30"/>
    </location>
</feature>
<gene>
    <name evidence="6" type="ORF">GH714_021127</name>
</gene>
<dbReference type="GO" id="GO:0005987">
    <property type="term" value="P:sucrose catabolic process"/>
    <property type="evidence" value="ECO:0007669"/>
    <property type="project" value="TreeGrafter"/>
</dbReference>
<dbReference type="EMBL" id="JAAGAX010000001">
    <property type="protein sequence ID" value="KAF2324901.1"/>
    <property type="molecule type" value="Genomic_DNA"/>
</dbReference>
<protein>
    <recommendedName>
        <fullName evidence="4">Alkaline/neutral invertase</fullName>
        <ecNumber evidence="4">3.2.1.26</ecNumber>
    </recommendedName>
</protein>
<comment type="function">
    <text evidence="4">Invertase that cleaves sucrose into glucose and fructose.</text>
</comment>
<dbReference type="Pfam" id="PF12899">
    <property type="entry name" value="Glyco_hydro_100"/>
    <property type="match status" value="1"/>
</dbReference>
<feature type="region of interest" description="Disordered" evidence="5">
    <location>
        <begin position="156"/>
        <end position="199"/>
    </location>
</feature>
<comment type="catalytic activity">
    <reaction evidence="4">
        <text>Hydrolysis of terminal non-reducing beta-D-fructofuranoside residues in beta-D-fructofuranosides.</text>
        <dbReference type="EC" id="3.2.1.26"/>
    </reaction>
</comment>
<dbReference type="EC" id="3.2.1.26" evidence="4"/>
<feature type="region of interest" description="Disordered" evidence="5">
    <location>
        <begin position="80"/>
        <end position="108"/>
    </location>
</feature>
<evidence type="ECO:0000256" key="3">
    <source>
        <dbReference type="ARBA" id="ARBA00023295"/>
    </source>
</evidence>
<evidence type="ECO:0000256" key="5">
    <source>
        <dbReference type="SAM" id="MobiDB-lite"/>
    </source>
</evidence>
<keyword evidence="3 4" id="KW-0326">Glycosidase</keyword>
<dbReference type="Proteomes" id="UP000467840">
    <property type="component" value="Chromosome 5"/>
</dbReference>
<proteinExistence type="inferred from homology"/>
<comment type="similarity">
    <text evidence="4">Belongs to the glycosyl hydrolase 100 family.</text>
</comment>
<keyword evidence="1 4" id="KW-0378">Hydrolase</keyword>
<dbReference type="GO" id="GO:0033926">
    <property type="term" value="F:endo-alpha-N-acetylgalactosaminidase activity"/>
    <property type="evidence" value="ECO:0007669"/>
    <property type="project" value="UniProtKB-UniRule"/>
</dbReference>
<feature type="compositionally biased region" description="Basic and acidic residues" evidence="5">
    <location>
        <begin position="93"/>
        <end position="107"/>
    </location>
</feature>
<evidence type="ECO:0000313" key="7">
    <source>
        <dbReference type="Proteomes" id="UP000467840"/>
    </source>
</evidence>
<feature type="compositionally biased region" description="Basic and acidic residues" evidence="5">
    <location>
        <begin position="45"/>
        <end position="58"/>
    </location>
</feature>
<comment type="caution">
    <text evidence="6">The sequence shown here is derived from an EMBL/GenBank/DDBJ whole genome shotgun (WGS) entry which is preliminary data.</text>
</comment>
<feature type="compositionally biased region" description="Basic and acidic residues" evidence="5">
    <location>
        <begin position="158"/>
        <end position="182"/>
    </location>
</feature>
<accession>A0A6A6NI64</accession>
<reference evidence="6 7" key="1">
    <citation type="journal article" date="2020" name="Mol. Plant">
        <title>The Chromosome-Based Rubber Tree Genome Provides New Insights into Spurge Genome Evolution and Rubber Biosynthesis.</title>
        <authorList>
            <person name="Liu J."/>
            <person name="Shi C."/>
            <person name="Shi C.C."/>
            <person name="Li W."/>
            <person name="Zhang Q.J."/>
            <person name="Zhang Y."/>
            <person name="Li K."/>
            <person name="Lu H.F."/>
            <person name="Shi C."/>
            <person name="Zhu S.T."/>
            <person name="Xiao Z.Y."/>
            <person name="Nan H."/>
            <person name="Yue Y."/>
            <person name="Zhu X.G."/>
            <person name="Wu Y."/>
            <person name="Hong X.N."/>
            <person name="Fan G.Y."/>
            <person name="Tong Y."/>
            <person name="Zhang D."/>
            <person name="Mao C.L."/>
            <person name="Liu Y.L."/>
            <person name="Hao S.J."/>
            <person name="Liu W.Q."/>
            <person name="Lv M.Q."/>
            <person name="Zhang H.B."/>
            <person name="Liu Y."/>
            <person name="Hu-Tang G.R."/>
            <person name="Wang J.P."/>
            <person name="Wang J.H."/>
            <person name="Sun Y.H."/>
            <person name="Ni S.B."/>
            <person name="Chen W.B."/>
            <person name="Zhang X.C."/>
            <person name="Jiao Y.N."/>
            <person name="Eichler E.E."/>
            <person name="Li G.H."/>
            <person name="Liu X."/>
            <person name="Gao L.Z."/>
        </authorList>
    </citation>
    <scope>NUCLEOTIDE SEQUENCE [LARGE SCALE GENOMIC DNA]</scope>
    <source>
        <strain evidence="7">cv. GT1</strain>
        <tissue evidence="6">Leaf</tissue>
    </source>
</reference>
<evidence type="ECO:0000313" key="6">
    <source>
        <dbReference type="EMBL" id="KAF2324901.1"/>
    </source>
</evidence>
<name>A0A6A6NI64_HEVBR</name>
<keyword evidence="7" id="KW-1185">Reference proteome</keyword>
<dbReference type="PANTHER" id="PTHR31916:SF37">
    <property type="entry name" value="ALKALINE_NEUTRAL INVERTASE"/>
    <property type="match status" value="1"/>
</dbReference>
<evidence type="ECO:0000256" key="1">
    <source>
        <dbReference type="ARBA" id="ARBA00022801"/>
    </source>
</evidence>
<evidence type="ECO:0000256" key="2">
    <source>
        <dbReference type="ARBA" id="ARBA00023277"/>
    </source>
</evidence>
<sequence length="312" mass="33804">MHPKLRDLLQLDEVSPLTTLKTAGSSTTGGFTDKEVLKNKTQHSPAKDLKPEESRVTLKDVSANEEAAASDILLRLKQSGISTSQVESQAPEKYLEKPDSKSSEKSSDYIVLEDVESFKKTSKSLSSDKEPSKSGEISLDFAKKLKVESTEKSLASLEQERSKFVEKGPDSSGKGEESKSEECSAAYAPEMMGGSPPEKAKKTVRMQSINMVSDNVHVAKLATLKPCPSVGTNLEVFDLNISPGIRSNVGGLQVSPESGAMVEEAWERLKKSYVYFKGKPVGTLAAMDPSAEALNYNQVFVRDFVPSGLGAY</sequence>
<dbReference type="AlphaFoldDB" id="A0A6A6NI64"/>
<keyword evidence="2 4" id="KW-0119">Carbohydrate metabolism</keyword>